<evidence type="ECO:0000313" key="10">
    <source>
        <dbReference type="Proteomes" id="UP000031802"/>
    </source>
</evidence>
<dbReference type="EC" id="2.3.1.28" evidence="2"/>
<evidence type="ECO:0000256" key="2">
    <source>
        <dbReference type="ARBA" id="ARBA00013235"/>
    </source>
</evidence>
<sequence>MENNFESPFRGKIIAEHNTNPNIIAGKFSYYSGYYHGHAFEDCARYLFPDRGDVDKLIIGNYCSIGTGVSFIMAGNQGHRSDWISTFPFHFMDEEDGFKNSENGYKPAGDTIIGNDVWIGAEAMIMPGIRIGDGAIIGSRALITKDVAPYTIVAGNPAKEIRKRFTIEEIDKLMEIKWWNWEMDKVAAAMAIICSADVESLYLFHCMYDPI</sequence>
<comment type="catalytic activity">
    <reaction evidence="8">
        <text>chloramphenicol + acetyl-CoA = chloramphenicol 3-acetate + CoA</text>
        <dbReference type="Rhea" id="RHEA:18421"/>
        <dbReference type="ChEBI" id="CHEBI:16730"/>
        <dbReference type="ChEBI" id="CHEBI:17698"/>
        <dbReference type="ChEBI" id="CHEBI:57287"/>
        <dbReference type="ChEBI" id="CHEBI:57288"/>
        <dbReference type="EC" id="2.3.1.28"/>
    </reaction>
</comment>
<dbReference type="RefSeq" id="WP_037500849.1">
    <property type="nucleotide sequence ID" value="NZ_JJMU01000053.1"/>
</dbReference>
<reference evidence="10" key="1">
    <citation type="submission" date="2014-04" db="EMBL/GenBank/DDBJ databases">
        <title>Whole-Genome optical mapping and complete genome sequence of Sphingobacterium deserti sp. nov., a new spaces isolated from desert in the west of China.</title>
        <authorList>
            <person name="Teng C."/>
            <person name="Zhou Z."/>
            <person name="Li X."/>
            <person name="Chen M."/>
            <person name="Lin M."/>
            <person name="Wang L."/>
            <person name="Su S."/>
            <person name="Zhang C."/>
            <person name="Zhang W."/>
        </authorList>
    </citation>
    <scope>NUCLEOTIDE SEQUENCE [LARGE SCALE GENOMIC DNA]</scope>
    <source>
        <strain evidence="10">ACCC05744</strain>
    </source>
</reference>
<keyword evidence="4 9" id="KW-0808">Transferase</keyword>
<dbReference type="PANTHER" id="PTHR43300">
    <property type="entry name" value="ACETYLTRANSFERASE"/>
    <property type="match status" value="1"/>
</dbReference>
<dbReference type="Gene3D" id="2.160.10.10">
    <property type="entry name" value="Hexapeptide repeat proteins"/>
    <property type="match status" value="1"/>
</dbReference>
<dbReference type="GO" id="GO:0046677">
    <property type="term" value="P:response to antibiotic"/>
    <property type="evidence" value="ECO:0007669"/>
    <property type="project" value="UniProtKB-KW"/>
</dbReference>
<dbReference type="InterPro" id="IPR001451">
    <property type="entry name" value="Hexapep"/>
</dbReference>
<dbReference type="PROSITE" id="PS00101">
    <property type="entry name" value="HEXAPEP_TRANSFERASES"/>
    <property type="match status" value="1"/>
</dbReference>
<dbReference type="Pfam" id="PF00132">
    <property type="entry name" value="Hexapep"/>
    <property type="match status" value="1"/>
</dbReference>
<dbReference type="SUPFAM" id="SSF51161">
    <property type="entry name" value="Trimeric LpxA-like enzymes"/>
    <property type="match status" value="1"/>
</dbReference>
<organism evidence="9 10">
    <name type="scientific">Sphingobacterium deserti</name>
    <dbReference type="NCBI Taxonomy" id="1229276"/>
    <lineage>
        <taxon>Bacteria</taxon>
        <taxon>Pseudomonadati</taxon>
        <taxon>Bacteroidota</taxon>
        <taxon>Sphingobacteriia</taxon>
        <taxon>Sphingobacteriales</taxon>
        <taxon>Sphingobacteriaceae</taxon>
        <taxon>Sphingobacterium</taxon>
    </lineage>
</organism>
<dbReference type="GO" id="GO:0008811">
    <property type="term" value="F:chloramphenicol O-acetyltransferase activity"/>
    <property type="evidence" value="ECO:0007669"/>
    <property type="project" value="UniProtKB-EC"/>
</dbReference>
<proteinExistence type="inferred from homology"/>
<dbReference type="Proteomes" id="UP000031802">
    <property type="component" value="Unassembled WGS sequence"/>
</dbReference>
<dbReference type="InterPro" id="IPR011004">
    <property type="entry name" value="Trimer_LpxA-like_sf"/>
</dbReference>
<dbReference type="AlphaFoldDB" id="A0A0B8SZY6"/>
<comment type="similarity">
    <text evidence="1">Belongs to the transferase hexapeptide repeat family.</text>
</comment>
<dbReference type="STRING" id="1229276.DI53_2862"/>
<dbReference type="EMBL" id="JJMU01000053">
    <property type="protein sequence ID" value="KGE13331.1"/>
    <property type="molecule type" value="Genomic_DNA"/>
</dbReference>
<evidence type="ECO:0000256" key="7">
    <source>
        <dbReference type="ARBA" id="ARBA00023315"/>
    </source>
</evidence>
<evidence type="ECO:0000256" key="8">
    <source>
        <dbReference type="ARBA" id="ARBA00047633"/>
    </source>
</evidence>
<evidence type="ECO:0000256" key="3">
    <source>
        <dbReference type="ARBA" id="ARBA00020291"/>
    </source>
</evidence>
<keyword evidence="7" id="KW-0012">Acyltransferase</keyword>
<dbReference type="eggNOG" id="COG0110">
    <property type="taxonomic scope" value="Bacteria"/>
</dbReference>
<evidence type="ECO:0000256" key="5">
    <source>
        <dbReference type="ARBA" id="ARBA00022737"/>
    </source>
</evidence>
<dbReference type="PANTHER" id="PTHR43300:SF12">
    <property type="entry name" value="CHLORAMPHENICOL ACETYLTRANSFERASE"/>
    <property type="match status" value="1"/>
</dbReference>
<keyword evidence="5" id="KW-0677">Repeat</keyword>
<keyword evidence="6" id="KW-0046">Antibiotic resistance</keyword>
<name>A0A0B8SZY6_9SPHI</name>
<dbReference type="OrthoDB" id="9814490at2"/>
<comment type="caution">
    <text evidence="9">The sequence shown here is derived from an EMBL/GenBank/DDBJ whole genome shotgun (WGS) entry which is preliminary data.</text>
</comment>
<evidence type="ECO:0000256" key="1">
    <source>
        <dbReference type="ARBA" id="ARBA00007274"/>
    </source>
</evidence>
<accession>A0A0B8SZY6</accession>
<dbReference type="InterPro" id="IPR050179">
    <property type="entry name" value="Trans_hexapeptide_repeat"/>
</dbReference>
<keyword evidence="10" id="KW-1185">Reference proteome</keyword>
<dbReference type="InterPro" id="IPR018357">
    <property type="entry name" value="Hexapep_transf_CS"/>
</dbReference>
<reference evidence="9 10" key="2">
    <citation type="journal article" date="2015" name="PLoS ONE">
        <title>Whole-Genome Optical Mapping and Finished Genome Sequence of Sphingobacterium deserti sp. nov., a New Species Isolated from the Western Desert of China.</title>
        <authorList>
            <person name="Teng C."/>
            <person name="Zhou Z."/>
            <person name="Molnar I."/>
            <person name="Li X."/>
            <person name="Tang R."/>
            <person name="Chen M."/>
            <person name="Wang L."/>
            <person name="Su S."/>
            <person name="Zhang W."/>
            <person name="Lin M."/>
        </authorList>
    </citation>
    <scope>NUCLEOTIDE SEQUENCE [LARGE SCALE GENOMIC DNA]</scope>
    <source>
        <strain evidence="10">ACCC05744</strain>
    </source>
</reference>
<evidence type="ECO:0000256" key="6">
    <source>
        <dbReference type="ARBA" id="ARBA00023251"/>
    </source>
</evidence>
<dbReference type="CDD" id="cd03349">
    <property type="entry name" value="LbH_XAT"/>
    <property type="match status" value="1"/>
</dbReference>
<protein>
    <recommendedName>
        <fullName evidence="3">Chloramphenicol acetyltransferase</fullName>
        <ecNumber evidence="2">2.3.1.28</ecNumber>
    </recommendedName>
</protein>
<dbReference type="PATRIC" id="fig|1229276.3.peg.2957"/>
<gene>
    <name evidence="9" type="ORF">DI53_2862</name>
</gene>
<evidence type="ECO:0000256" key="4">
    <source>
        <dbReference type="ARBA" id="ARBA00022679"/>
    </source>
</evidence>
<evidence type="ECO:0000313" key="9">
    <source>
        <dbReference type="EMBL" id="KGE13331.1"/>
    </source>
</evidence>
<dbReference type="NCBIfam" id="NF000490">
    <property type="entry name" value="chloram_CatB"/>
    <property type="match status" value="1"/>
</dbReference>